<feature type="region of interest" description="Disordered" evidence="1">
    <location>
        <begin position="1"/>
        <end position="35"/>
    </location>
</feature>
<gene>
    <name evidence="2" type="ORF">PHPALM_14295</name>
</gene>
<comment type="caution">
    <text evidence="2">The sequence shown here is derived from an EMBL/GenBank/DDBJ whole genome shotgun (WGS) entry which is preliminary data.</text>
</comment>
<proteinExistence type="predicted"/>
<evidence type="ECO:0000313" key="2">
    <source>
        <dbReference type="EMBL" id="POM69425.1"/>
    </source>
</evidence>
<evidence type="ECO:0000256" key="1">
    <source>
        <dbReference type="SAM" id="MobiDB-lite"/>
    </source>
</evidence>
<protein>
    <submittedName>
        <fullName evidence="2">Uncharacterized protein</fullName>
    </submittedName>
</protein>
<dbReference type="Proteomes" id="UP000237271">
    <property type="component" value="Unassembled WGS sequence"/>
</dbReference>
<dbReference type="PANTHER" id="PTHR34415">
    <property type="entry name" value="INTEGRASE CATALYTIC DOMAIN-CONTAINING PROTEIN"/>
    <property type="match status" value="1"/>
</dbReference>
<keyword evidence="3" id="KW-1185">Reference proteome</keyword>
<dbReference type="EMBL" id="NCKW01007869">
    <property type="protein sequence ID" value="POM69425.1"/>
    <property type="molecule type" value="Genomic_DNA"/>
</dbReference>
<reference evidence="2 3" key="1">
    <citation type="journal article" date="2017" name="Genome Biol. Evol.">
        <title>Phytophthora megakarya and P. palmivora, closely related causal agents of cacao black pod rot, underwent increases in genome sizes and gene numbers by different mechanisms.</title>
        <authorList>
            <person name="Ali S.S."/>
            <person name="Shao J."/>
            <person name="Lary D.J."/>
            <person name="Kronmiller B."/>
            <person name="Shen D."/>
            <person name="Strem M.D."/>
            <person name="Amoako-Attah I."/>
            <person name="Akrofi A.Y."/>
            <person name="Begoude B.A."/>
            <person name="Ten Hoopen G.M."/>
            <person name="Coulibaly K."/>
            <person name="Kebe B.I."/>
            <person name="Melnick R.L."/>
            <person name="Guiltinan M.J."/>
            <person name="Tyler B.M."/>
            <person name="Meinhardt L.W."/>
            <person name="Bailey B.A."/>
        </authorList>
    </citation>
    <scope>NUCLEOTIDE SEQUENCE [LARGE SCALE GENOMIC DNA]</scope>
    <source>
        <strain evidence="3">sbr112.9</strain>
    </source>
</reference>
<accession>A0A2P4XV36</accession>
<dbReference type="AlphaFoldDB" id="A0A2P4XV36"/>
<organism evidence="2 3">
    <name type="scientific">Phytophthora palmivora</name>
    <dbReference type="NCBI Taxonomy" id="4796"/>
    <lineage>
        <taxon>Eukaryota</taxon>
        <taxon>Sar</taxon>
        <taxon>Stramenopiles</taxon>
        <taxon>Oomycota</taxon>
        <taxon>Peronosporomycetes</taxon>
        <taxon>Peronosporales</taxon>
        <taxon>Peronosporaceae</taxon>
        <taxon>Phytophthora</taxon>
    </lineage>
</organism>
<evidence type="ECO:0000313" key="3">
    <source>
        <dbReference type="Proteomes" id="UP000237271"/>
    </source>
</evidence>
<dbReference type="PANTHER" id="PTHR34415:SF1">
    <property type="entry name" value="INTEGRASE CATALYTIC DOMAIN-CONTAINING PROTEIN"/>
    <property type="match status" value="1"/>
</dbReference>
<name>A0A2P4XV36_9STRA</name>
<dbReference type="OrthoDB" id="69592at2759"/>
<sequence>MRRDFSKSLNLPKVYRRKQDPTEEQAAFAERSSDDIIDAGVTRNRDCSDTIAGSEWEPDSEDRLSIGNEILGSGDEGDDSIGDDLRAKVTQLIQEGSYNRKCMRRKTLELEQFLCSLSQMSGGERKKSILTAFAVLKKTATVLRHQDHGLGSNSTTNWLSLSRYAVRRDCLGVSTATVTRHPIHINFGAFSNNARSNRLNQNARTADLSKASLYKRKLYSITFKVYVGQLYHEMHNYVEEIALRMLEPRPSVFRQYLTKGCPNIRIRSPRSNVCDVCSIYWTRIKGSATAAETEAFEYKANLAHADSSHAVIVIDNDQNLTLPSVCNTPSQ</sequence>